<dbReference type="Proteomes" id="UP001235744">
    <property type="component" value="Chromosome"/>
</dbReference>
<dbReference type="EMBL" id="CP120988">
    <property type="protein sequence ID" value="WLQ58273.1"/>
    <property type="molecule type" value="Genomic_DNA"/>
</dbReference>
<name>A0ABY9IW97_9ACTN</name>
<protein>
    <submittedName>
        <fullName evidence="1">Uncharacterized protein</fullName>
    </submittedName>
</protein>
<reference evidence="1 2" key="1">
    <citation type="submission" date="2023-03" db="EMBL/GenBank/DDBJ databases">
        <title>Isolation and description of six Streptomyces strains from soil environments, able to metabolize different microbial glucans.</title>
        <authorList>
            <person name="Widen T."/>
            <person name="Larsbrink J."/>
        </authorList>
    </citation>
    <scope>NUCLEOTIDE SEQUENCE [LARGE SCALE GENOMIC DNA]</scope>
    <source>
        <strain evidence="1 2">Alt2</strain>
    </source>
</reference>
<organism evidence="1 2">
    <name type="scientific">Streptomyces poriferorum</name>
    <dbReference type="NCBI Taxonomy" id="2798799"/>
    <lineage>
        <taxon>Bacteria</taxon>
        <taxon>Bacillati</taxon>
        <taxon>Actinomycetota</taxon>
        <taxon>Actinomycetes</taxon>
        <taxon>Kitasatosporales</taxon>
        <taxon>Streptomycetaceae</taxon>
        <taxon>Streptomyces</taxon>
    </lineage>
</organism>
<gene>
    <name evidence="1" type="ORF">P8A19_23830</name>
</gene>
<sequence length="46" mass="4679">MPAFPSTGERTGGVRVPGRTALVPVGVGRAGRKVLGRLEAHLAARG</sequence>
<dbReference type="RefSeq" id="WP_306070529.1">
    <property type="nucleotide sequence ID" value="NZ_CP120988.1"/>
</dbReference>
<accession>A0ABY9IW97</accession>
<keyword evidence="2" id="KW-1185">Reference proteome</keyword>
<proteinExistence type="predicted"/>
<evidence type="ECO:0000313" key="2">
    <source>
        <dbReference type="Proteomes" id="UP001235744"/>
    </source>
</evidence>
<evidence type="ECO:0000313" key="1">
    <source>
        <dbReference type="EMBL" id="WLQ58273.1"/>
    </source>
</evidence>